<dbReference type="RefSeq" id="WP_213238032.1">
    <property type="nucleotide sequence ID" value="NZ_JAHBCL010000033.1"/>
</dbReference>
<dbReference type="SUPFAM" id="SSF63380">
    <property type="entry name" value="Riboflavin synthase domain-like"/>
    <property type="match status" value="1"/>
</dbReference>
<dbReference type="SUPFAM" id="SSF52343">
    <property type="entry name" value="Ferredoxin reductase-like, C-terminal NADP-linked domain"/>
    <property type="match status" value="1"/>
</dbReference>
<keyword evidence="7" id="KW-0249">Electron transport</keyword>
<keyword evidence="2" id="KW-0813">Transport</keyword>
<dbReference type="PANTHER" id="PTHR43513">
    <property type="entry name" value="DIHYDROOROTATE DEHYDROGENASE B (NAD(+)), ELECTRON TRANSFER SUBUNIT"/>
    <property type="match status" value="1"/>
</dbReference>
<comment type="similarity">
    <text evidence="1">Belongs to the PyrK family.</text>
</comment>
<dbReference type="Gene3D" id="3.40.50.80">
    <property type="entry name" value="Nucleotide-binding domain of ferredoxin-NADP reductase (FNR) module"/>
    <property type="match status" value="1"/>
</dbReference>
<keyword evidence="13" id="KW-1185">Reference proteome</keyword>
<evidence type="ECO:0000256" key="9">
    <source>
        <dbReference type="ARBA" id="ARBA00023014"/>
    </source>
</evidence>
<evidence type="ECO:0000256" key="5">
    <source>
        <dbReference type="ARBA" id="ARBA00022723"/>
    </source>
</evidence>
<keyword evidence="9" id="KW-0411">Iron-sulfur</keyword>
<dbReference type="EMBL" id="JAHBCL010000033">
    <property type="protein sequence ID" value="MBS7528170.1"/>
    <property type="molecule type" value="Genomic_DNA"/>
</dbReference>
<keyword evidence="6" id="KW-0274">FAD</keyword>
<dbReference type="InterPro" id="IPR017927">
    <property type="entry name" value="FAD-bd_FR_type"/>
</dbReference>
<comment type="cofactor">
    <cofactor evidence="10">
        <name>[2Fe-2S] cluster</name>
        <dbReference type="ChEBI" id="CHEBI:190135"/>
    </cofactor>
</comment>
<name>A0ABS5PSM7_9FIRM</name>
<evidence type="ECO:0000256" key="4">
    <source>
        <dbReference type="ARBA" id="ARBA00022714"/>
    </source>
</evidence>
<dbReference type="InterPro" id="IPR017938">
    <property type="entry name" value="Riboflavin_synthase-like_b-brl"/>
</dbReference>
<gene>
    <name evidence="12" type="ORF">KHM83_15895</name>
</gene>
<keyword evidence="3" id="KW-0285">Flavoprotein</keyword>
<evidence type="ECO:0000256" key="2">
    <source>
        <dbReference type="ARBA" id="ARBA00022448"/>
    </source>
</evidence>
<dbReference type="PANTHER" id="PTHR43513:SF3">
    <property type="entry name" value="DIHYDROOROTATE DEHYDROGENASE B (NAD(+)), ELECTRON TRANSFER SUBUNIT-RELATED"/>
    <property type="match status" value="1"/>
</dbReference>
<proteinExistence type="inferred from homology"/>
<dbReference type="InterPro" id="IPR012165">
    <property type="entry name" value="Cyt_c3_hydrogenase_gsu"/>
</dbReference>
<dbReference type="PIRSF" id="PIRSF006816">
    <property type="entry name" value="Cyc3_hyd_g"/>
    <property type="match status" value="1"/>
</dbReference>
<keyword evidence="8" id="KW-0408">Iron</keyword>
<evidence type="ECO:0000259" key="11">
    <source>
        <dbReference type="PROSITE" id="PS51384"/>
    </source>
</evidence>
<evidence type="ECO:0000313" key="13">
    <source>
        <dbReference type="Proteomes" id="UP000746471"/>
    </source>
</evidence>
<dbReference type="InterPro" id="IPR019480">
    <property type="entry name" value="Dihydroorotate_DH_Fe-S-bd"/>
</dbReference>
<evidence type="ECO:0000256" key="1">
    <source>
        <dbReference type="ARBA" id="ARBA00006422"/>
    </source>
</evidence>
<evidence type="ECO:0000256" key="10">
    <source>
        <dbReference type="ARBA" id="ARBA00034078"/>
    </source>
</evidence>
<comment type="caution">
    <text evidence="12">The sequence shown here is derived from an EMBL/GenBank/DDBJ whole genome shotgun (WGS) entry which is preliminary data.</text>
</comment>
<dbReference type="InterPro" id="IPR050353">
    <property type="entry name" value="PyrK_electron_transfer"/>
</dbReference>
<accession>A0ABS5PSM7</accession>
<sequence length="260" mass="28989">MKFQGLVRIISKKEINDEVFTLCVERPKAIESIKAGQFFNIKTSAYGSPMLRRPISVSGYDKDSIEFTIKVIGDGTKQLHQYEVDEKIDIMGPLGNGFEYSNEQEILVIGGGIGIAPVKGLLEVLKRENPNIKVTTILGFKDEPYLEETFNALSDTLKIVSETDSRYEKGFVTEPLKSIIWKPFQMTYACGPTPMLKAITPVLNAAKMPVQLLMEEKMACGIGACLVCTCKIKEGDFGYKHQRMCKDGPMFYGSEVIFDA</sequence>
<protein>
    <submittedName>
        <fullName evidence="12">Dihydroorotate dehydrogenase electron transfer subunit</fullName>
    </submittedName>
</protein>
<evidence type="ECO:0000313" key="12">
    <source>
        <dbReference type="EMBL" id="MBS7528170.1"/>
    </source>
</evidence>
<organism evidence="12 13">
    <name type="scientific">Fusibacter paucivorans</name>
    <dbReference type="NCBI Taxonomy" id="76009"/>
    <lineage>
        <taxon>Bacteria</taxon>
        <taxon>Bacillati</taxon>
        <taxon>Bacillota</taxon>
        <taxon>Clostridia</taxon>
        <taxon>Eubacteriales</taxon>
        <taxon>Eubacteriales Family XII. Incertae Sedis</taxon>
        <taxon>Fusibacter</taxon>
    </lineage>
</organism>
<dbReference type="Pfam" id="PF00970">
    <property type="entry name" value="FAD_binding_6"/>
    <property type="match status" value="1"/>
</dbReference>
<evidence type="ECO:0000256" key="8">
    <source>
        <dbReference type="ARBA" id="ARBA00023004"/>
    </source>
</evidence>
<dbReference type="Gene3D" id="2.40.30.10">
    <property type="entry name" value="Translation factors"/>
    <property type="match status" value="1"/>
</dbReference>
<dbReference type="Pfam" id="PF10418">
    <property type="entry name" value="DHODB_Fe-S_bind"/>
    <property type="match status" value="1"/>
</dbReference>
<dbReference type="InterPro" id="IPR039261">
    <property type="entry name" value="FNR_nucleotide-bd"/>
</dbReference>
<dbReference type="InterPro" id="IPR008333">
    <property type="entry name" value="Cbr1-like_FAD-bd_dom"/>
</dbReference>
<dbReference type="Proteomes" id="UP000746471">
    <property type="component" value="Unassembled WGS sequence"/>
</dbReference>
<dbReference type="InterPro" id="IPR037117">
    <property type="entry name" value="Dihydroorotate_DH_ele_sf"/>
</dbReference>
<evidence type="ECO:0000256" key="7">
    <source>
        <dbReference type="ARBA" id="ARBA00022982"/>
    </source>
</evidence>
<dbReference type="CDD" id="cd06218">
    <property type="entry name" value="DHOD_e_trans"/>
    <property type="match status" value="1"/>
</dbReference>
<dbReference type="PROSITE" id="PS51384">
    <property type="entry name" value="FAD_FR"/>
    <property type="match status" value="1"/>
</dbReference>
<dbReference type="Pfam" id="PF00175">
    <property type="entry name" value="NAD_binding_1"/>
    <property type="match status" value="1"/>
</dbReference>
<keyword evidence="4" id="KW-0001">2Fe-2S</keyword>
<feature type="domain" description="FAD-binding FR-type" evidence="11">
    <location>
        <begin position="2"/>
        <end position="100"/>
    </location>
</feature>
<dbReference type="InterPro" id="IPR001433">
    <property type="entry name" value="OxRdtase_FAD/NAD-bd"/>
</dbReference>
<evidence type="ECO:0000256" key="6">
    <source>
        <dbReference type="ARBA" id="ARBA00022827"/>
    </source>
</evidence>
<evidence type="ECO:0000256" key="3">
    <source>
        <dbReference type="ARBA" id="ARBA00022630"/>
    </source>
</evidence>
<dbReference type="Gene3D" id="2.10.240.10">
    <property type="entry name" value="Dihydroorotate dehydrogenase, electron transfer subunit"/>
    <property type="match status" value="1"/>
</dbReference>
<reference evidence="12 13" key="1">
    <citation type="submission" date="2021-05" db="EMBL/GenBank/DDBJ databases">
        <title>Fusibacter ferrireducens sp. nov., an anaerobic, sulfur- and Fe-reducing bacterium isolated from the mangrove sediment.</title>
        <authorList>
            <person name="Qiu D."/>
        </authorList>
    </citation>
    <scope>NUCLEOTIDE SEQUENCE [LARGE SCALE GENOMIC DNA]</scope>
    <source>
        <strain evidence="12 13">DSM 12116</strain>
    </source>
</reference>
<keyword evidence="5" id="KW-0479">Metal-binding</keyword>